<name>A0ABR8NWN5_9GAMM</name>
<dbReference type="Proteomes" id="UP000604161">
    <property type="component" value="Unassembled WGS sequence"/>
</dbReference>
<comment type="caution">
    <text evidence="1">The sequence shown here is derived from an EMBL/GenBank/DDBJ whole genome shotgun (WGS) entry which is preliminary data.</text>
</comment>
<evidence type="ECO:0008006" key="3">
    <source>
        <dbReference type="Google" id="ProtNLM"/>
    </source>
</evidence>
<dbReference type="RefSeq" id="WP_191593854.1">
    <property type="nucleotide sequence ID" value="NZ_JACYFC010000002.1"/>
</dbReference>
<reference evidence="1 2" key="1">
    <citation type="submission" date="2020-09" db="EMBL/GenBank/DDBJ databases">
        <title>Marinomonas sp. nov., isolated from the cysticercosis algae of Qingdao, China.</title>
        <authorList>
            <person name="Sun X."/>
        </authorList>
    </citation>
    <scope>NUCLEOTIDE SEQUENCE [LARGE SCALE GENOMIC DNA]</scope>
    <source>
        <strain evidence="1 2">SM2066</strain>
    </source>
</reference>
<evidence type="ECO:0000313" key="1">
    <source>
        <dbReference type="EMBL" id="MBD5770457.1"/>
    </source>
</evidence>
<protein>
    <recommendedName>
        <fullName evidence="3">DUF3187 family protein</fullName>
    </recommendedName>
</protein>
<dbReference type="EMBL" id="JACYFC010000002">
    <property type="protein sequence ID" value="MBD5770457.1"/>
    <property type="molecule type" value="Genomic_DNA"/>
</dbReference>
<accession>A0ABR8NWN5</accession>
<evidence type="ECO:0000313" key="2">
    <source>
        <dbReference type="Proteomes" id="UP000604161"/>
    </source>
</evidence>
<organism evidence="1 2">
    <name type="scientific">Marinomonas colpomeniae</name>
    <dbReference type="NCBI Taxonomy" id="2774408"/>
    <lineage>
        <taxon>Bacteria</taxon>
        <taxon>Pseudomonadati</taxon>
        <taxon>Pseudomonadota</taxon>
        <taxon>Gammaproteobacteria</taxon>
        <taxon>Oceanospirillales</taxon>
        <taxon>Oceanospirillaceae</taxon>
        <taxon>Marinomonas</taxon>
    </lineage>
</organism>
<sequence length="341" mass="39192">MFFRNDYAFFSVAIYLFSLLLSSPIFSVEPRFDSEIELGSNIMDSKDTTVDLDNNDFFWWQHTHQSVSEIIGSWSNNMDTFLSGKPSLGKSDSQVEIRFGPILDKDATTGFFEFHAQLKLPNTKDRLRLVIESDGDSITPENVRNEATENSSVINSALESNFSAAVRYIKSDLGADIDAGVLVDFPLNPFLRLRFRQHDREGSWTWHQKQEAFAYYSEGLGVRYGLGVNHQFSSSLNYGSDFSIVWLDNKGLFYARENFFIHHYVNSKNKLSYQLSFLQSGEDGLIPDSFLYNLQYERFLHEDWLIGQVKPQFTHEAEENYSGNFSLTLSLVILFGPKYVH</sequence>
<keyword evidence="2" id="KW-1185">Reference proteome</keyword>
<gene>
    <name evidence="1" type="ORF">IF202_05300</name>
</gene>
<proteinExistence type="predicted"/>